<dbReference type="InterPro" id="IPR000073">
    <property type="entry name" value="AB_hydrolase_1"/>
</dbReference>
<dbReference type="PRINTS" id="PR00111">
    <property type="entry name" value="ABHYDROLASE"/>
</dbReference>
<dbReference type="RefSeq" id="WP_106536138.1">
    <property type="nucleotide sequence ID" value="NZ_ML142901.1"/>
</dbReference>
<dbReference type="InterPro" id="IPR000639">
    <property type="entry name" value="Epox_hydrolase-like"/>
</dbReference>
<dbReference type="InterPro" id="IPR029058">
    <property type="entry name" value="AB_hydrolase_fold"/>
</dbReference>
<dbReference type="PRINTS" id="PR00412">
    <property type="entry name" value="EPOXHYDRLASE"/>
</dbReference>
<name>A0A2P8E8V5_9ACTN</name>
<protein>
    <submittedName>
        <fullName evidence="2">Pimeloyl-ACP methyl ester carboxylesterase</fullName>
    </submittedName>
</protein>
<dbReference type="Gene3D" id="3.40.50.1820">
    <property type="entry name" value="alpha/beta hydrolase"/>
    <property type="match status" value="1"/>
</dbReference>
<keyword evidence="3" id="KW-1185">Reference proteome</keyword>
<organism evidence="2 3">
    <name type="scientific">Haloactinopolyspora alba</name>
    <dbReference type="NCBI Taxonomy" id="648780"/>
    <lineage>
        <taxon>Bacteria</taxon>
        <taxon>Bacillati</taxon>
        <taxon>Actinomycetota</taxon>
        <taxon>Actinomycetes</taxon>
        <taxon>Jiangellales</taxon>
        <taxon>Jiangellaceae</taxon>
        <taxon>Haloactinopolyspora</taxon>
    </lineage>
</organism>
<evidence type="ECO:0000313" key="3">
    <source>
        <dbReference type="Proteomes" id="UP000243528"/>
    </source>
</evidence>
<sequence length="279" mass="29611">MPTSYTPSGVAYDRAGPPGDLPVVLIHAGVADRRMWDSVWPSLTAEHDTVRLDLRGFGASTRRPQAALSPVGDVIDTLAVLGVERCHLIGASVGAGVAVETALVRPELVESLLLSAPGGTLIADVTPDLREFAEAEDAALARGDLEGAVEANVATWAVGPGRNADDVHPTLCEQVRRMQRLAFENTAEWDDVQEDEIEPPALERLTHVTVPTLVLVGELDLVAIHDAAGRVVDAVPGARRVDWPDTAHLPSMERPADFVALLREWLPSAMSRADGGGAA</sequence>
<dbReference type="Proteomes" id="UP000243528">
    <property type="component" value="Unassembled WGS sequence"/>
</dbReference>
<reference evidence="2 3" key="1">
    <citation type="submission" date="2018-03" db="EMBL/GenBank/DDBJ databases">
        <title>Genomic Encyclopedia of Archaeal and Bacterial Type Strains, Phase II (KMG-II): from individual species to whole genera.</title>
        <authorList>
            <person name="Goeker M."/>
        </authorList>
    </citation>
    <scope>NUCLEOTIDE SEQUENCE [LARGE SCALE GENOMIC DNA]</scope>
    <source>
        <strain evidence="2 3">DSM 45211</strain>
    </source>
</reference>
<dbReference type="InterPro" id="IPR050266">
    <property type="entry name" value="AB_hydrolase_sf"/>
</dbReference>
<accession>A0A2P8E8V5</accession>
<dbReference type="PANTHER" id="PTHR43798">
    <property type="entry name" value="MONOACYLGLYCEROL LIPASE"/>
    <property type="match status" value="1"/>
</dbReference>
<dbReference type="AlphaFoldDB" id="A0A2P8E8V5"/>
<dbReference type="EMBL" id="PYGE01000003">
    <property type="protein sequence ID" value="PSL05899.1"/>
    <property type="molecule type" value="Genomic_DNA"/>
</dbReference>
<feature type="domain" description="AB hydrolase-1" evidence="1">
    <location>
        <begin position="23"/>
        <end position="260"/>
    </location>
</feature>
<dbReference type="Pfam" id="PF12697">
    <property type="entry name" value="Abhydrolase_6"/>
    <property type="match status" value="1"/>
</dbReference>
<gene>
    <name evidence="2" type="ORF">CLV30_10350</name>
</gene>
<evidence type="ECO:0000313" key="2">
    <source>
        <dbReference type="EMBL" id="PSL05899.1"/>
    </source>
</evidence>
<dbReference type="GO" id="GO:0003824">
    <property type="term" value="F:catalytic activity"/>
    <property type="evidence" value="ECO:0007669"/>
    <property type="project" value="InterPro"/>
</dbReference>
<evidence type="ECO:0000259" key="1">
    <source>
        <dbReference type="Pfam" id="PF12697"/>
    </source>
</evidence>
<dbReference type="SUPFAM" id="SSF53474">
    <property type="entry name" value="alpha/beta-Hydrolases"/>
    <property type="match status" value="1"/>
</dbReference>
<comment type="caution">
    <text evidence="2">The sequence shown here is derived from an EMBL/GenBank/DDBJ whole genome shotgun (WGS) entry which is preliminary data.</text>
</comment>
<proteinExistence type="predicted"/>